<protein>
    <submittedName>
        <fullName evidence="2">Phage major tail protein, TP901-1 family</fullName>
    </submittedName>
</protein>
<reference evidence="2 3" key="1">
    <citation type="submission" date="2019-01" db="EMBL/GenBank/DDBJ databases">
        <title>Vagococcus silagei sp. nov. isolated from brewer's grain.</title>
        <authorList>
            <person name="Guu J.-R."/>
        </authorList>
    </citation>
    <scope>NUCLEOTIDE SEQUENCE [LARGE SCALE GENOMIC DNA]</scope>
    <source>
        <strain evidence="2 3">2B-2</strain>
    </source>
</reference>
<dbReference type="AlphaFoldDB" id="A0A4S3B6E2"/>
<evidence type="ECO:0000313" key="2">
    <source>
        <dbReference type="EMBL" id="THB62178.1"/>
    </source>
</evidence>
<dbReference type="EMBL" id="SDGV01000002">
    <property type="protein sequence ID" value="THB62178.1"/>
    <property type="molecule type" value="Genomic_DNA"/>
</dbReference>
<dbReference type="Pfam" id="PF06199">
    <property type="entry name" value="Phage_tail_2"/>
    <property type="match status" value="1"/>
</dbReference>
<dbReference type="InterPro" id="IPR011855">
    <property type="entry name" value="Phgtail_TP901_1"/>
</dbReference>
<evidence type="ECO:0000313" key="3">
    <source>
        <dbReference type="Proteomes" id="UP000310506"/>
    </source>
</evidence>
<dbReference type="PRINTS" id="PR01997">
    <property type="entry name" value="MTP2FAMILY"/>
</dbReference>
<dbReference type="InterPro" id="IPR022345">
    <property type="entry name" value="Phage_69_Orf23_MTP"/>
</dbReference>
<proteinExistence type="predicted"/>
<accession>A0A4S3B6E2</accession>
<keyword evidence="3" id="KW-1185">Reference proteome</keyword>
<dbReference type="OrthoDB" id="2044969at2"/>
<dbReference type="NCBIfam" id="TIGR02126">
    <property type="entry name" value="phgtail_TP901_1"/>
    <property type="match status" value="1"/>
</dbReference>
<dbReference type="Proteomes" id="UP000310506">
    <property type="component" value="Unassembled WGS sequence"/>
</dbReference>
<feature type="region of interest" description="Disordered" evidence="1">
    <location>
        <begin position="33"/>
        <end position="54"/>
    </location>
</feature>
<gene>
    <name evidence="2" type="ORF">ESZ54_01155</name>
</gene>
<name>A0A4S3B6E2_9ENTE</name>
<organism evidence="2 3">
    <name type="scientific">Vagococcus silagei</name>
    <dbReference type="NCBI Taxonomy" id="2508885"/>
    <lineage>
        <taxon>Bacteria</taxon>
        <taxon>Bacillati</taxon>
        <taxon>Bacillota</taxon>
        <taxon>Bacilli</taxon>
        <taxon>Lactobacillales</taxon>
        <taxon>Enterococcaceae</taxon>
        <taxon>Vagococcus</taxon>
    </lineage>
</organism>
<dbReference type="RefSeq" id="WP_136135840.1">
    <property type="nucleotide sequence ID" value="NZ_SDGV01000002.1"/>
</dbReference>
<evidence type="ECO:0000256" key="1">
    <source>
        <dbReference type="SAM" id="MobiDB-lite"/>
    </source>
</evidence>
<comment type="caution">
    <text evidence="2">The sequence shown here is derived from an EMBL/GenBank/DDBJ whole genome shotgun (WGS) entry which is preliminary data.</text>
</comment>
<sequence>MALEAVLGKDVVLLFRIMKDAATNAATKLAFQTEHETTETSESEAIATKDGSVNTQGTSTIEMSCTSILARNDEMLKKLRDARRKGDLVEIWEVDTQDKKENGKYGATYYRGKVSEFSKKPAVDGAVEVSLTFSIDGEGADGEATLTKEQETVVEYEFKDTTKNTAE</sequence>